<organism evidence="1 2">
    <name type="scientific">Sporocytophaga myxococcoides</name>
    <dbReference type="NCBI Taxonomy" id="153721"/>
    <lineage>
        <taxon>Bacteria</taxon>
        <taxon>Pseudomonadati</taxon>
        <taxon>Bacteroidota</taxon>
        <taxon>Cytophagia</taxon>
        <taxon>Cytophagales</taxon>
        <taxon>Cytophagaceae</taxon>
        <taxon>Sporocytophaga</taxon>
    </lineage>
</organism>
<proteinExistence type="predicted"/>
<dbReference type="STRING" id="153721.MYP_828"/>
<comment type="caution">
    <text evidence="1">The sequence shown here is derived from an EMBL/GenBank/DDBJ whole genome shotgun (WGS) entry which is preliminary data.</text>
</comment>
<evidence type="ECO:0000313" key="2">
    <source>
        <dbReference type="Proteomes" id="UP000030185"/>
    </source>
</evidence>
<evidence type="ECO:0000313" key="1">
    <source>
        <dbReference type="EMBL" id="GAL83601.1"/>
    </source>
</evidence>
<dbReference type="eggNOG" id="ENOG5033HA5">
    <property type="taxonomic scope" value="Bacteria"/>
</dbReference>
<dbReference type="Proteomes" id="UP000030185">
    <property type="component" value="Unassembled WGS sequence"/>
</dbReference>
<gene>
    <name evidence="1" type="ORF">MYP_828</name>
</gene>
<sequence>MDCVSIPFLSIKRSFNNPQWGLQMISNIKDLTFKKNNLKVKFHFDRLHCHDEAGGWGNAEPYMWTVFFKIDGTTCRLNDSLMLEGTATIFTSPGNYGHLADSDVDAGDTMPIPSTIGLKEMTLIPIPVPDTVKKTGIGDIPAFAGCIVVLMEGDRTKAGFQAFDANIQKALNSLIPTLGFAKKDISEEDIRSLTGKIQVKIEDAIKNQQHLLENFQSWINADNTIGTAAFNFSGDQLLAHKLTSLNERWINDNGDWELFGSVNAIEQPSCSERV</sequence>
<protein>
    <submittedName>
        <fullName evidence="1">Uncharacterized protein</fullName>
    </submittedName>
</protein>
<keyword evidence="2" id="KW-1185">Reference proteome</keyword>
<reference evidence="1 2" key="1">
    <citation type="submission" date="2014-09" db="EMBL/GenBank/DDBJ databases">
        <title>Sporocytophaga myxococcoides PG-01 genome sequencing.</title>
        <authorList>
            <person name="Liu L."/>
            <person name="Gao P.J."/>
            <person name="Chen G.J."/>
            <person name="Wang L.S."/>
        </authorList>
    </citation>
    <scope>NUCLEOTIDE SEQUENCE [LARGE SCALE GENOMIC DNA]</scope>
    <source>
        <strain evidence="1 2">PG-01</strain>
    </source>
</reference>
<name>A0A098L9I0_9BACT</name>
<accession>A0A098L9I0</accession>
<dbReference type="AlphaFoldDB" id="A0A098L9I0"/>
<dbReference type="EMBL" id="BBLT01000001">
    <property type="protein sequence ID" value="GAL83601.1"/>
    <property type="molecule type" value="Genomic_DNA"/>
</dbReference>